<dbReference type="EMBL" id="VSFF01000001">
    <property type="protein sequence ID" value="TYC18516.1"/>
    <property type="molecule type" value="Genomic_DNA"/>
</dbReference>
<name>A0A5D0UL31_9ACTN</name>
<dbReference type="InterPro" id="IPR011009">
    <property type="entry name" value="Kinase-like_dom_sf"/>
</dbReference>
<dbReference type="AlphaFoldDB" id="A0A5D0UL31"/>
<protein>
    <submittedName>
        <fullName evidence="3">Aminoglycoside phosphotransferase family protein</fullName>
    </submittedName>
</protein>
<evidence type="ECO:0000259" key="2">
    <source>
        <dbReference type="Pfam" id="PF01636"/>
    </source>
</evidence>
<evidence type="ECO:0000313" key="3">
    <source>
        <dbReference type="EMBL" id="TYC18516.1"/>
    </source>
</evidence>
<dbReference type="Proteomes" id="UP000322634">
    <property type="component" value="Unassembled WGS sequence"/>
</dbReference>
<reference evidence="3 4" key="1">
    <citation type="submission" date="2019-08" db="EMBL/GenBank/DDBJ databases">
        <title>Actinomadura sp. nov. CYP1-5 isolated from mountain soil.</title>
        <authorList>
            <person name="Songsumanus A."/>
            <person name="Kuncharoen N."/>
            <person name="Kudo T."/>
            <person name="Yuki M."/>
            <person name="Igarashi Y."/>
            <person name="Tanasupawat S."/>
        </authorList>
    </citation>
    <scope>NUCLEOTIDE SEQUENCE [LARGE SCALE GENOMIC DNA]</scope>
    <source>
        <strain evidence="3 4">GKU157</strain>
    </source>
</reference>
<keyword evidence="3" id="KW-0808">Transferase</keyword>
<dbReference type="InterPro" id="IPR002575">
    <property type="entry name" value="Aminoglycoside_PTrfase"/>
</dbReference>
<gene>
    <name evidence="3" type="ORF">FXF65_01790</name>
</gene>
<proteinExistence type="predicted"/>
<dbReference type="SUPFAM" id="SSF56112">
    <property type="entry name" value="Protein kinase-like (PK-like)"/>
    <property type="match status" value="1"/>
</dbReference>
<dbReference type="OrthoDB" id="3816435at2"/>
<organism evidence="3 4">
    <name type="scientific">Actinomadura syzygii</name>
    <dbReference type="NCBI Taxonomy" id="1427538"/>
    <lineage>
        <taxon>Bacteria</taxon>
        <taxon>Bacillati</taxon>
        <taxon>Actinomycetota</taxon>
        <taxon>Actinomycetes</taxon>
        <taxon>Streptosporangiales</taxon>
        <taxon>Thermomonosporaceae</taxon>
        <taxon>Actinomadura</taxon>
    </lineage>
</organism>
<dbReference type="Pfam" id="PF01636">
    <property type="entry name" value="APH"/>
    <property type="match status" value="1"/>
</dbReference>
<keyword evidence="4" id="KW-1185">Reference proteome</keyword>
<feature type="region of interest" description="Disordered" evidence="1">
    <location>
        <begin position="1"/>
        <end position="38"/>
    </location>
</feature>
<sequence>MGPDVLRHGHRPAIGGDARHDHARPPPRNNRNRTPLRRRLSRHVTPLAITRIAHVKVPPAEAIAWASRAMGQDVEVVAALAGGTHAGTFLLRDASRRMVLRCFPEGDDAAANEAKVLTALDGLSGFAPRLLAADPHGASAGRPSTLITVLPGRGDIRPDDPNRAAVSLGRALARLHSVDAPAGFRDGVAQADATAARRGEPGPASAIVDAHFAVLDGEARADPFRLLVGQRPVGRRRAHRCDRLGG</sequence>
<comment type="caution">
    <text evidence="3">The sequence shown here is derived from an EMBL/GenBank/DDBJ whole genome shotgun (WGS) entry which is preliminary data.</text>
</comment>
<feature type="domain" description="Aminoglycoside phosphotransferase" evidence="2">
    <location>
        <begin position="78"/>
        <end position="186"/>
    </location>
</feature>
<accession>A0A5D0UL31</accession>
<evidence type="ECO:0000256" key="1">
    <source>
        <dbReference type="SAM" id="MobiDB-lite"/>
    </source>
</evidence>
<evidence type="ECO:0000313" key="4">
    <source>
        <dbReference type="Proteomes" id="UP000322634"/>
    </source>
</evidence>
<dbReference type="GO" id="GO:0016740">
    <property type="term" value="F:transferase activity"/>
    <property type="evidence" value="ECO:0007669"/>
    <property type="project" value="UniProtKB-KW"/>
</dbReference>